<dbReference type="AlphaFoldDB" id="A0A383F5D2"/>
<gene>
    <name evidence="1" type="ORF">METZ01_LOCUS516432</name>
</gene>
<accession>A0A383F5D2</accession>
<reference evidence="1" key="1">
    <citation type="submission" date="2018-05" db="EMBL/GenBank/DDBJ databases">
        <authorList>
            <person name="Lanie J.A."/>
            <person name="Ng W.-L."/>
            <person name="Kazmierczak K.M."/>
            <person name="Andrzejewski T.M."/>
            <person name="Davidsen T.M."/>
            <person name="Wayne K.J."/>
            <person name="Tettelin H."/>
            <person name="Glass J.I."/>
            <person name="Rusch D."/>
            <person name="Podicherti R."/>
            <person name="Tsui H.-C.T."/>
            <person name="Winkler M.E."/>
        </authorList>
    </citation>
    <scope>NUCLEOTIDE SEQUENCE</scope>
</reference>
<organism evidence="1">
    <name type="scientific">marine metagenome</name>
    <dbReference type="NCBI Taxonomy" id="408172"/>
    <lineage>
        <taxon>unclassified sequences</taxon>
        <taxon>metagenomes</taxon>
        <taxon>ecological metagenomes</taxon>
    </lineage>
</organism>
<protein>
    <submittedName>
        <fullName evidence="1">Uncharacterized protein</fullName>
    </submittedName>
</protein>
<sequence>IDDLLLNLEINEIRRSAGRDPEKRKGVEITLYEFAKDGRIPASYSSSFWFPAMEGAKRMGDATVFAVGMKLFREQYDEHFTGPENRVQNMYKKMEEDLARLKEKGASTSSAEVVKSQSVVLAVTGMR</sequence>
<proteinExistence type="predicted"/>
<feature type="non-terminal residue" evidence="1">
    <location>
        <position position="1"/>
    </location>
</feature>
<evidence type="ECO:0000313" key="1">
    <source>
        <dbReference type="EMBL" id="SVE63578.1"/>
    </source>
</evidence>
<name>A0A383F5D2_9ZZZZ</name>
<dbReference type="EMBL" id="UINC01231158">
    <property type="protein sequence ID" value="SVE63578.1"/>
    <property type="molecule type" value="Genomic_DNA"/>
</dbReference>